<dbReference type="InterPro" id="IPR016137">
    <property type="entry name" value="RGS"/>
</dbReference>
<dbReference type="EMBL" id="LFWA01000003">
    <property type="protein sequence ID" value="KTW32105.1"/>
    <property type="molecule type" value="Genomic_DNA"/>
</dbReference>
<protein>
    <recommendedName>
        <fullName evidence="3">RGS domain-containing protein</fullName>
    </recommendedName>
</protein>
<dbReference type="InterPro" id="IPR044926">
    <property type="entry name" value="RGS_subdomain_2"/>
</dbReference>
<dbReference type="GO" id="GO:0005886">
    <property type="term" value="C:plasma membrane"/>
    <property type="evidence" value="ECO:0007669"/>
    <property type="project" value="TreeGrafter"/>
</dbReference>
<dbReference type="PROSITE" id="PS50132">
    <property type="entry name" value="RGS"/>
    <property type="match status" value="1"/>
</dbReference>
<dbReference type="Pfam" id="PF00615">
    <property type="entry name" value="RGS"/>
    <property type="match status" value="1"/>
</dbReference>
<name>A0A0W4ZUQ2_PNEJ7</name>
<keyword evidence="2" id="KW-0812">Transmembrane</keyword>
<evidence type="ECO:0000313" key="4">
    <source>
        <dbReference type="EMBL" id="KTW32105.1"/>
    </source>
</evidence>
<sequence>MSCKDFRDRLPTLHEVLSRRAEPPVDLFNFYIYMRDQAQSVDFVIDLDLWLDIMQHTSLCRLYVRELRRSILVSTPNEFDKNTKEKLKNFKEGEEGDYLRSTMCSDKDIDVHIVASNLHNYGPINAELNNNRNSTNKGRNRESCISSEESHNSSEVTQTINRKDIRASAERVLYAYLIQGAEREVALPSHILRGIATAIEVDGRDDPEVFDEARDYVFQAMERDAYPGFLQAKALGNIIPLSSLLRLLLGLLSLFAGLWAGFTLIFLGATRSKRTWVFIPFLIGIYCLYAHQYFLDPILVIIGLSETTFLSYMRIREPYVKKLLLKRALWVLLLIGVTAIAISLLFILVPSYKL</sequence>
<dbReference type="SMART" id="SM00315">
    <property type="entry name" value="RGS"/>
    <property type="match status" value="1"/>
</dbReference>
<gene>
    <name evidence="4" type="ORF">T551_00787</name>
</gene>
<dbReference type="InterPro" id="IPR052246">
    <property type="entry name" value="Cell_Polariz_PKAAnc"/>
</dbReference>
<dbReference type="Gene3D" id="1.10.167.10">
    <property type="entry name" value="Regulator of G-protein Signalling 4, domain 2"/>
    <property type="match status" value="1"/>
</dbReference>
<accession>A0A0W4ZUQ2</accession>
<feature type="transmembrane region" description="Helical" evidence="2">
    <location>
        <begin position="247"/>
        <end position="268"/>
    </location>
</feature>
<dbReference type="RefSeq" id="XP_018230797.1">
    <property type="nucleotide sequence ID" value="XM_018373051.1"/>
</dbReference>
<comment type="caution">
    <text evidence="4">The sequence shown here is derived from an EMBL/GenBank/DDBJ whole genome shotgun (WGS) entry which is preliminary data.</text>
</comment>
<feature type="domain" description="RGS" evidence="3">
    <location>
        <begin position="155"/>
        <end position="239"/>
    </location>
</feature>
<keyword evidence="2" id="KW-1133">Transmembrane helix</keyword>
<dbReference type="PANTHER" id="PTHR13155:SF1">
    <property type="entry name" value="A-KINASE ANCHOR PROTEIN 10, MITOCHONDRIAL"/>
    <property type="match status" value="1"/>
</dbReference>
<evidence type="ECO:0000259" key="3">
    <source>
        <dbReference type="PROSITE" id="PS50132"/>
    </source>
</evidence>
<dbReference type="OrthoDB" id="5584247at2759"/>
<dbReference type="STRING" id="1408657.A0A0W4ZUQ2"/>
<dbReference type="GeneID" id="28939306"/>
<feature type="transmembrane region" description="Helical" evidence="2">
    <location>
        <begin position="298"/>
        <end position="315"/>
    </location>
</feature>
<evidence type="ECO:0000313" key="5">
    <source>
        <dbReference type="Proteomes" id="UP000053447"/>
    </source>
</evidence>
<dbReference type="SUPFAM" id="SSF48097">
    <property type="entry name" value="Regulator of G-protein signaling, RGS"/>
    <property type="match status" value="1"/>
</dbReference>
<dbReference type="VEuPathDB" id="FungiDB:T551_00787"/>
<dbReference type="eggNOG" id="ENOG502QRI8">
    <property type="taxonomic scope" value="Eukaryota"/>
</dbReference>
<feature type="region of interest" description="Disordered" evidence="1">
    <location>
        <begin position="129"/>
        <end position="159"/>
    </location>
</feature>
<dbReference type="PANTHER" id="PTHR13155">
    <property type="entry name" value="A-KINASE ANCHOR PROTEINS"/>
    <property type="match status" value="1"/>
</dbReference>
<keyword evidence="5" id="KW-1185">Reference proteome</keyword>
<organism evidence="4 5">
    <name type="scientific">Pneumocystis jirovecii (strain RU7)</name>
    <name type="common">Human pneumocystis pneumonia agent</name>
    <dbReference type="NCBI Taxonomy" id="1408657"/>
    <lineage>
        <taxon>Eukaryota</taxon>
        <taxon>Fungi</taxon>
        <taxon>Dikarya</taxon>
        <taxon>Ascomycota</taxon>
        <taxon>Taphrinomycotina</taxon>
        <taxon>Pneumocystomycetes</taxon>
        <taxon>Pneumocystaceae</taxon>
        <taxon>Pneumocystis</taxon>
    </lineage>
</organism>
<reference evidence="5" key="1">
    <citation type="journal article" date="2016" name="Nat. Commun.">
        <title>Genome analysis of three Pneumocystis species reveals adaptation mechanisms to life exclusively in mammalian hosts.</title>
        <authorList>
            <person name="Ma L."/>
            <person name="Chen Z."/>
            <person name="Huang D.W."/>
            <person name="Kutty G."/>
            <person name="Ishihara M."/>
            <person name="Wang H."/>
            <person name="Abouelleil A."/>
            <person name="Bishop L."/>
            <person name="Davey E."/>
            <person name="Deng R."/>
            <person name="Deng X."/>
            <person name="Fan L."/>
            <person name="Fantoni G."/>
            <person name="Fitzgerald M."/>
            <person name="Gogineni E."/>
            <person name="Goldberg J.M."/>
            <person name="Handley G."/>
            <person name="Hu X."/>
            <person name="Huber C."/>
            <person name="Jiao X."/>
            <person name="Jones K."/>
            <person name="Levin J.Z."/>
            <person name="Liu Y."/>
            <person name="Macdonald P."/>
            <person name="Melnikov A."/>
            <person name="Raley C."/>
            <person name="Sassi M."/>
            <person name="Sherman B.T."/>
            <person name="Song X."/>
            <person name="Sykes S."/>
            <person name="Tran B."/>
            <person name="Walsh L."/>
            <person name="Xia Y."/>
            <person name="Yang J."/>
            <person name="Young S."/>
            <person name="Zeng Q."/>
            <person name="Zheng X."/>
            <person name="Stephens R."/>
            <person name="Nusbaum C."/>
            <person name="Birren B.W."/>
            <person name="Azadi P."/>
            <person name="Lempicki R.A."/>
            <person name="Cuomo C.A."/>
            <person name="Kovacs J.A."/>
        </authorList>
    </citation>
    <scope>NUCLEOTIDE SEQUENCE [LARGE SCALE GENOMIC DNA]</scope>
    <source>
        <strain evidence="5">RU7</strain>
    </source>
</reference>
<dbReference type="GO" id="GO:0008104">
    <property type="term" value="P:intracellular protein localization"/>
    <property type="evidence" value="ECO:0007669"/>
    <property type="project" value="TreeGrafter"/>
</dbReference>
<proteinExistence type="predicted"/>
<dbReference type="Proteomes" id="UP000053447">
    <property type="component" value="Unassembled WGS sequence"/>
</dbReference>
<keyword evidence="2" id="KW-0472">Membrane</keyword>
<feature type="transmembrane region" description="Helical" evidence="2">
    <location>
        <begin position="275"/>
        <end position="292"/>
    </location>
</feature>
<feature type="transmembrane region" description="Helical" evidence="2">
    <location>
        <begin position="327"/>
        <end position="349"/>
    </location>
</feature>
<dbReference type="AlphaFoldDB" id="A0A0W4ZUQ2"/>
<dbReference type="InterPro" id="IPR036305">
    <property type="entry name" value="RGS_sf"/>
</dbReference>
<evidence type="ECO:0000256" key="2">
    <source>
        <dbReference type="SAM" id="Phobius"/>
    </source>
</evidence>
<feature type="compositionally biased region" description="Low complexity" evidence="1">
    <location>
        <begin position="129"/>
        <end position="147"/>
    </location>
</feature>
<evidence type="ECO:0000256" key="1">
    <source>
        <dbReference type="SAM" id="MobiDB-lite"/>
    </source>
</evidence>